<evidence type="ECO:0008006" key="4">
    <source>
        <dbReference type="Google" id="ProtNLM"/>
    </source>
</evidence>
<dbReference type="Proteomes" id="UP000035159">
    <property type="component" value="Chromosome"/>
</dbReference>
<dbReference type="STRING" id="1330330.IX53_02115"/>
<keyword evidence="1" id="KW-0175">Coiled coil</keyword>
<organism evidence="2 3">
    <name type="scientific">Kosmotoga pacifica</name>
    <dbReference type="NCBI Taxonomy" id="1330330"/>
    <lineage>
        <taxon>Bacteria</taxon>
        <taxon>Thermotogati</taxon>
        <taxon>Thermotogota</taxon>
        <taxon>Thermotogae</taxon>
        <taxon>Kosmotogales</taxon>
        <taxon>Kosmotogaceae</taxon>
        <taxon>Kosmotoga</taxon>
    </lineage>
</organism>
<evidence type="ECO:0000313" key="3">
    <source>
        <dbReference type="Proteomes" id="UP000035159"/>
    </source>
</evidence>
<reference evidence="2 3" key="1">
    <citation type="submission" date="2015-04" db="EMBL/GenBank/DDBJ databases">
        <title>Complete Genome Sequence of Kosmotoga pacifica SLHLJ1.</title>
        <authorList>
            <person name="Jiang L.J."/>
            <person name="Shao Z.Z."/>
            <person name="Jebbar M."/>
        </authorList>
    </citation>
    <scope>NUCLEOTIDE SEQUENCE [LARGE SCALE GENOMIC DNA]</scope>
    <source>
        <strain evidence="2 3">SLHLJ1</strain>
    </source>
</reference>
<protein>
    <recommendedName>
        <fullName evidence="4">Cell division protein ZapB</fullName>
    </recommendedName>
</protein>
<proteinExistence type="predicted"/>
<gene>
    <name evidence="2" type="ORF">IX53_02115</name>
</gene>
<dbReference type="AlphaFoldDB" id="A0A0G2Z9P6"/>
<dbReference type="PATRIC" id="fig|1330330.3.peg.433"/>
<dbReference type="EMBL" id="CP011232">
    <property type="protein sequence ID" value="AKI96811.1"/>
    <property type="molecule type" value="Genomic_DNA"/>
</dbReference>
<evidence type="ECO:0000256" key="1">
    <source>
        <dbReference type="SAM" id="Coils"/>
    </source>
</evidence>
<dbReference type="RefSeq" id="WP_047753946.1">
    <property type="nucleotide sequence ID" value="NZ_CAJUHA010000004.1"/>
</dbReference>
<sequence length="76" mass="9244">MNLYEELELVIDKMVEEFNKLKKENEQLWAQLEASEKQKEELQVRVKELELRLDTERKTIEELIKRIRGNLGNRED</sequence>
<evidence type="ECO:0000313" key="2">
    <source>
        <dbReference type="EMBL" id="AKI96811.1"/>
    </source>
</evidence>
<keyword evidence="3" id="KW-1185">Reference proteome</keyword>
<accession>A0A0G2Z9P6</accession>
<name>A0A0G2Z9P6_9BACT</name>
<feature type="coiled-coil region" evidence="1">
    <location>
        <begin position="4"/>
        <end position="66"/>
    </location>
</feature>
<dbReference type="KEGG" id="kpf:IX53_02115"/>
<dbReference type="OrthoDB" id="37837at2"/>
<dbReference type="Gene3D" id="1.20.5.1000">
    <property type="entry name" value="arf6 gtpase in complex with a specific effector, jip4"/>
    <property type="match status" value="1"/>
</dbReference>